<accession>A0A6J5KZH2</accession>
<sequence length="490" mass="53338">MHGGDGVKVYGDIAPLQVQSIRNFTGIDNRSIFNIEDGKAYLENNMTVDEFPILKTRKGMTQIGGALSTNPRGISAWKNSEPHAIYSNGTWYKYNGTSWTSIATGLSTSAYASFCNFQGNLSSINLLMANGIDAVKKYDGTTVSNLTNAPSGITYIDAHDNRVYGAAGNIIYFCGLRKPEDWTTVNDAGSITIESSDGETVNAIKAGLQKLTVFKPTSMYELFGTGPSNYRLIQVADNVGILNNRCSTVVNGVMYFLGKNGVYRYSGGSRPDKSFCDPIQNIIDSTANNSSNTTYSAQSCIGDDGKSIYVFLQGYNTLLEANNVVLQYHTMYDVWSVHSTLTSYPQDFENINGTLYAAITNNVVKFKDETSVDYVGSTTSNYTSVYISKAFSGQYLGDNNRFLRLFITHDTANSVSITAYGSTSSTTTFTTGWNSLGSFTGTGNGVTTTRIMIPASITLQNSNFIQIKLSGTGRFAIHQIGFEYLSKPLV</sequence>
<reference evidence="1" key="1">
    <citation type="submission" date="2020-04" db="EMBL/GenBank/DDBJ databases">
        <authorList>
            <person name="Chiriac C."/>
            <person name="Salcher M."/>
            <person name="Ghai R."/>
            <person name="Kavagutti S V."/>
        </authorList>
    </citation>
    <scope>NUCLEOTIDE SEQUENCE</scope>
</reference>
<organism evidence="1">
    <name type="scientific">uncultured Caudovirales phage</name>
    <dbReference type="NCBI Taxonomy" id="2100421"/>
    <lineage>
        <taxon>Viruses</taxon>
        <taxon>Duplodnaviria</taxon>
        <taxon>Heunggongvirae</taxon>
        <taxon>Uroviricota</taxon>
        <taxon>Caudoviricetes</taxon>
        <taxon>Peduoviridae</taxon>
        <taxon>Maltschvirus</taxon>
        <taxon>Maltschvirus maltsch</taxon>
    </lineage>
</organism>
<protein>
    <submittedName>
        <fullName evidence="1">Uncharacterized protein</fullName>
    </submittedName>
</protein>
<name>A0A6J5KZH2_9CAUD</name>
<proteinExistence type="predicted"/>
<evidence type="ECO:0000313" key="1">
    <source>
        <dbReference type="EMBL" id="CAB4127958.1"/>
    </source>
</evidence>
<dbReference type="EMBL" id="LR796223">
    <property type="protein sequence ID" value="CAB4127958.1"/>
    <property type="molecule type" value="Genomic_DNA"/>
</dbReference>
<gene>
    <name evidence="1" type="ORF">UFOVP103_8</name>
</gene>